<dbReference type="PANTHER" id="PTHR37293:SF5">
    <property type="entry name" value="DNA REPLICATION PROTEIN"/>
    <property type="match status" value="1"/>
</dbReference>
<reference evidence="5" key="1">
    <citation type="submission" date="2016-10" db="EMBL/GenBank/DDBJ databases">
        <authorList>
            <person name="Varghese N."/>
            <person name="Submissions S."/>
        </authorList>
    </citation>
    <scope>NUCLEOTIDE SEQUENCE [LARGE SCALE GENOMIC DNA]</scope>
    <source>
        <strain evidence="5">DSM 19181</strain>
    </source>
</reference>
<dbReference type="RefSeq" id="WP_091264390.1">
    <property type="nucleotide sequence ID" value="NZ_FNFK01000002.1"/>
</dbReference>
<keyword evidence="5" id="KW-1185">Reference proteome</keyword>
<feature type="region of interest" description="Disordered" evidence="2">
    <location>
        <begin position="274"/>
        <end position="309"/>
    </location>
</feature>
<feature type="region of interest" description="Disordered" evidence="2">
    <location>
        <begin position="156"/>
        <end position="190"/>
    </location>
</feature>
<evidence type="ECO:0000256" key="1">
    <source>
        <dbReference type="ARBA" id="ARBA00093462"/>
    </source>
</evidence>
<organism evidence="4 5">
    <name type="scientific">Alkalibacterium thalassium</name>
    <dbReference type="NCBI Taxonomy" id="426701"/>
    <lineage>
        <taxon>Bacteria</taxon>
        <taxon>Bacillati</taxon>
        <taxon>Bacillota</taxon>
        <taxon>Bacilli</taxon>
        <taxon>Lactobacillales</taxon>
        <taxon>Carnobacteriaceae</taxon>
        <taxon>Alkalibacterium</taxon>
    </lineage>
</organism>
<dbReference type="InterPro" id="IPR006343">
    <property type="entry name" value="DnaB/C_C"/>
</dbReference>
<dbReference type="Pfam" id="PF07261">
    <property type="entry name" value="DnaB_2"/>
    <property type="match status" value="1"/>
</dbReference>
<dbReference type="PANTHER" id="PTHR37293">
    <property type="entry name" value="PHAGE REPLICATION PROTEIN-RELATED"/>
    <property type="match status" value="1"/>
</dbReference>
<dbReference type="Gene3D" id="1.10.10.630">
    <property type="entry name" value="DnaD domain-like"/>
    <property type="match status" value="1"/>
</dbReference>
<evidence type="ECO:0000259" key="3">
    <source>
        <dbReference type="Pfam" id="PF07261"/>
    </source>
</evidence>
<gene>
    <name evidence="4" type="ORF">SAMN04488098_100276</name>
</gene>
<name>A0A1G8VRM6_9LACT</name>
<sequence>MGRIKRIVNVDFWQDDKVIDTYSVEDKYFLLYLMTNPKSKQLGIYKLPKKIMAFEMGYSLDTVKVLLDRFETKYQNIIYNHSTQEIAVLNSLKYSIVKGGKPVEDLLKREIGEVEDVELIELTYQHLTDHWLLSSRAFDKTIKELFEEELRKRKEPKEKEFNNNKNDNDNDNDNEESYPDSYHESYNESSNEKKQQVVALASWEKLWLFPNEFQREELMMLVDNHGDELVSAAIKLAGSKDVIKGRALPFLNAVIKEWSDNNVTTVEQAREYQKNRNKQFKKNDWSNKNNSNARQESLPSWAVDDYEEPEDEMIDDTEFKKRLERIRARKGAEK</sequence>
<evidence type="ECO:0000256" key="2">
    <source>
        <dbReference type="SAM" id="MobiDB-lite"/>
    </source>
</evidence>
<accession>A0A1G8VRM6</accession>
<dbReference type="Proteomes" id="UP000199433">
    <property type="component" value="Unassembled WGS sequence"/>
</dbReference>
<feature type="domain" description="DnaB/C C-terminal" evidence="3">
    <location>
        <begin position="209"/>
        <end position="273"/>
    </location>
</feature>
<dbReference type="NCBIfam" id="TIGR01446">
    <property type="entry name" value="DnaD_dom"/>
    <property type="match status" value="1"/>
</dbReference>
<feature type="compositionally biased region" description="Acidic residues" evidence="2">
    <location>
        <begin position="169"/>
        <end position="178"/>
    </location>
</feature>
<feature type="compositionally biased region" description="Basic and acidic residues" evidence="2">
    <location>
        <begin position="181"/>
        <end position="190"/>
    </location>
</feature>
<comment type="similarity">
    <text evidence="1">Belongs to the DnaB/DnaD family.</text>
</comment>
<feature type="compositionally biased region" description="Basic and acidic residues" evidence="2">
    <location>
        <begin position="156"/>
        <end position="168"/>
    </location>
</feature>
<dbReference type="OrthoDB" id="3199595at2"/>
<evidence type="ECO:0000313" key="5">
    <source>
        <dbReference type="Proteomes" id="UP000199433"/>
    </source>
</evidence>
<evidence type="ECO:0000313" key="4">
    <source>
        <dbReference type="EMBL" id="SDJ68731.1"/>
    </source>
</evidence>
<proteinExistence type="inferred from homology"/>
<dbReference type="STRING" id="426701.SAMN04488098_100276"/>
<dbReference type="InterPro" id="IPR053162">
    <property type="entry name" value="DnaD"/>
</dbReference>
<dbReference type="InterPro" id="IPR034829">
    <property type="entry name" value="DnaD-like_sf"/>
</dbReference>
<dbReference type="AlphaFoldDB" id="A0A1G8VRM6"/>
<protein>
    <submittedName>
        <fullName evidence="4">DnaD and phage-associated domain-containing protein</fullName>
    </submittedName>
</protein>
<dbReference type="EMBL" id="FNFK01000002">
    <property type="protein sequence ID" value="SDJ68731.1"/>
    <property type="molecule type" value="Genomic_DNA"/>
</dbReference>